<proteinExistence type="inferred from homology"/>
<dbReference type="InterPro" id="IPR020603">
    <property type="entry name" value="MraZ_dom"/>
</dbReference>
<keyword evidence="2 7" id="KW-0963">Cytoplasm</keyword>
<dbReference type="InterPro" id="IPR038619">
    <property type="entry name" value="MraZ_sf"/>
</dbReference>
<dbReference type="PANTHER" id="PTHR34701">
    <property type="entry name" value="TRANSCRIPTIONAL REGULATOR MRAZ"/>
    <property type="match status" value="1"/>
</dbReference>
<evidence type="ECO:0000313" key="10">
    <source>
        <dbReference type="Proteomes" id="UP000199073"/>
    </source>
</evidence>
<dbReference type="EMBL" id="FNJI01000033">
    <property type="protein sequence ID" value="SDP66635.1"/>
    <property type="molecule type" value="Genomic_DNA"/>
</dbReference>
<dbReference type="InterPro" id="IPR003444">
    <property type="entry name" value="MraZ"/>
</dbReference>
<comment type="subunit">
    <text evidence="7">Forms oligomers.</text>
</comment>
<keyword evidence="6 7" id="KW-0804">Transcription</keyword>
<evidence type="ECO:0000256" key="1">
    <source>
        <dbReference type="ARBA" id="ARBA00013860"/>
    </source>
</evidence>
<comment type="similarity">
    <text evidence="7">Belongs to the MraZ family.</text>
</comment>
<dbReference type="InterPro" id="IPR007159">
    <property type="entry name" value="SpoVT-AbrB_dom"/>
</dbReference>
<evidence type="ECO:0000313" key="9">
    <source>
        <dbReference type="EMBL" id="SDP66635.1"/>
    </source>
</evidence>
<name>A0A1H0UKP7_9BACT</name>
<reference evidence="9 10" key="1">
    <citation type="submission" date="2016-10" db="EMBL/GenBank/DDBJ databases">
        <authorList>
            <person name="de Groot N.N."/>
        </authorList>
    </citation>
    <scope>NUCLEOTIDE SEQUENCE [LARGE SCALE GENOMIC DNA]</scope>
    <source>
        <strain evidence="9 10">DSM 12130</strain>
    </source>
</reference>
<evidence type="ECO:0000256" key="2">
    <source>
        <dbReference type="ARBA" id="ARBA00022490"/>
    </source>
</evidence>
<dbReference type="GO" id="GO:0005737">
    <property type="term" value="C:cytoplasm"/>
    <property type="evidence" value="ECO:0007669"/>
    <property type="project" value="UniProtKB-UniRule"/>
</dbReference>
<dbReference type="CDD" id="cd16320">
    <property type="entry name" value="MraZ_N"/>
    <property type="match status" value="1"/>
</dbReference>
<dbReference type="GO" id="GO:0009295">
    <property type="term" value="C:nucleoid"/>
    <property type="evidence" value="ECO:0007669"/>
    <property type="project" value="UniProtKB-SubCell"/>
</dbReference>
<evidence type="ECO:0000256" key="7">
    <source>
        <dbReference type="HAMAP-Rule" id="MF_01008"/>
    </source>
</evidence>
<keyword evidence="4 7" id="KW-0805">Transcription regulation</keyword>
<dbReference type="Pfam" id="PF02381">
    <property type="entry name" value="MraZ"/>
    <property type="match status" value="2"/>
</dbReference>
<evidence type="ECO:0000259" key="8">
    <source>
        <dbReference type="PROSITE" id="PS51740"/>
    </source>
</evidence>
<dbReference type="CDD" id="cd16321">
    <property type="entry name" value="MraZ_C"/>
    <property type="match status" value="1"/>
</dbReference>
<dbReference type="AlphaFoldDB" id="A0A1H0UKP7"/>
<dbReference type="SUPFAM" id="SSF89447">
    <property type="entry name" value="AbrB/MazE/MraZ-like"/>
    <property type="match status" value="1"/>
</dbReference>
<dbReference type="HAMAP" id="MF_01008">
    <property type="entry name" value="MraZ"/>
    <property type="match status" value="1"/>
</dbReference>
<evidence type="ECO:0000256" key="4">
    <source>
        <dbReference type="ARBA" id="ARBA00023015"/>
    </source>
</evidence>
<dbReference type="GO" id="GO:0003700">
    <property type="term" value="F:DNA-binding transcription factor activity"/>
    <property type="evidence" value="ECO:0007669"/>
    <property type="project" value="UniProtKB-UniRule"/>
</dbReference>
<dbReference type="GO" id="GO:0000976">
    <property type="term" value="F:transcription cis-regulatory region binding"/>
    <property type="evidence" value="ECO:0007669"/>
    <property type="project" value="TreeGrafter"/>
</dbReference>
<dbReference type="GO" id="GO:2000143">
    <property type="term" value="P:negative regulation of DNA-templated transcription initiation"/>
    <property type="evidence" value="ECO:0007669"/>
    <property type="project" value="TreeGrafter"/>
</dbReference>
<keyword evidence="10" id="KW-1185">Reference proteome</keyword>
<dbReference type="InterPro" id="IPR035642">
    <property type="entry name" value="MraZ_N"/>
</dbReference>
<comment type="subcellular location">
    <subcellularLocation>
        <location evidence="7">Cytoplasm</location>
        <location evidence="7">Nucleoid</location>
    </subcellularLocation>
</comment>
<dbReference type="Proteomes" id="UP000199073">
    <property type="component" value="Unassembled WGS sequence"/>
</dbReference>
<dbReference type="STRING" id="91360.SAMN05660330_03603"/>
<keyword evidence="3" id="KW-0677">Repeat</keyword>
<dbReference type="PANTHER" id="PTHR34701:SF1">
    <property type="entry name" value="TRANSCRIPTIONAL REGULATOR MRAZ"/>
    <property type="match status" value="1"/>
</dbReference>
<dbReference type="NCBIfam" id="TIGR00242">
    <property type="entry name" value="division/cell wall cluster transcriptional repressor MraZ"/>
    <property type="match status" value="1"/>
</dbReference>
<evidence type="ECO:0000256" key="6">
    <source>
        <dbReference type="ARBA" id="ARBA00023163"/>
    </source>
</evidence>
<dbReference type="RefSeq" id="WP_176761302.1">
    <property type="nucleotide sequence ID" value="NZ_FNJI01000033.1"/>
</dbReference>
<evidence type="ECO:0000256" key="5">
    <source>
        <dbReference type="ARBA" id="ARBA00023125"/>
    </source>
</evidence>
<dbReference type="Gene3D" id="3.40.1550.20">
    <property type="entry name" value="Transcriptional regulator MraZ domain"/>
    <property type="match status" value="1"/>
</dbReference>
<accession>A0A1H0UKP7</accession>
<dbReference type="InterPro" id="IPR035644">
    <property type="entry name" value="MraZ_C"/>
</dbReference>
<evidence type="ECO:0000256" key="3">
    <source>
        <dbReference type="ARBA" id="ARBA00022737"/>
    </source>
</evidence>
<organism evidence="9 10">
    <name type="scientific">Desulforhopalus singaporensis</name>
    <dbReference type="NCBI Taxonomy" id="91360"/>
    <lineage>
        <taxon>Bacteria</taxon>
        <taxon>Pseudomonadati</taxon>
        <taxon>Thermodesulfobacteriota</taxon>
        <taxon>Desulfobulbia</taxon>
        <taxon>Desulfobulbales</taxon>
        <taxon>Desulfocapsaceae</taxon>
        <taxon>Desulforhopalus</taxon>
    </lineage>
</organism>
<gene>
    <name evidence="7" type="primary">mraZ</name>
    <name evidence="9" type="ORF">SAMN05660330_03603</name>
</gene>
<feature type="domain" description="SpoVT-AbrB" evidence="8">
    <location>
        <begin position="9"/>
        <end position="54"/>
    </location>
</feature>
<sequence>MGQTRFRSRTEHNLDEKGRLIFPSRFRDVLRQHGSDILMIAPWKSHLRAYPLAEWELLETKLLTQGGEQPGLGSFVRYVVGGVTECVLDKQGRIRLPPDLRNDANLTREVVLTGMIDWVEIWNKDDWYAETRSTRDSFEKHEAGLAKLGIF</sequence>
<protein>
    <recommendedName>
        <fullName evidence="1 7">Transcriptional regulator MraZ</fullName>
    </recommendedName>
</protein>
<feature type="domain" description="SpoVT-AbrB" evidence="8">
    <location>
        <begin position="83"/>
        <end position="126"/>
    </location>
</feature>
<dbReference type="InterPro" id="IPR037914">
    <property type="entry name" value="SpoVT-AbrB_sf"/>
</dbReference>
<keyword evidence="5 7" id="KW-0238">DNA-binding</keyword>
<dbReference type="PROSITE" id="PS51740">
    <property type="entry name" value="SPOVT_ABRB"/>
    <property type="match status" value="2"/>
</dbReference>